<evidence type="ECO:0000256" key="1">
    <source>
        <dbReference type="ARBA" id="ARBA00004123"/>
    </source>
</evidence>
<dbReference type="AlphaFoldDB" id="A0A7J7KTB2"/>
<dbReference type="InterPro" id="IPR000717">
    <property type="entry name" value="PCI_dom"/>
</dbReference>
<accession>A0A7J7KTB2</accession>
<dbReference type="GO" id="GO:0010387">
    <property type="term" value="P:COP9 signalosome assembly"/>
    <property type="evidence" value="ECO:0007669"/>
    <property type="project" value="InterPro"/>
</dbReference>
<feature type="domain" description="PCI" evidence="8">
    <location>
        <begin position="1"/>
        <end position="163"/>
    </location>
</feature>
<dbReference type="GO" id="GO:0005737">
    <property type="term" value="C:cytoplasm"/>
    <property type="evidence" value="ECO:0007669"/>
    <property type="project" value="UniProtKB-SubCell"/>
</dbReference>
<name>A0A7J7KTB2_BUGNE</name>
<evidence type="ECO:0000256" key="3">
    <source>
        <dbReference type="ARBA" id="ARBA00008252"/>
    </source>
</evidence>
<evidence type="ECO:0000313" key="9">
    <source>
        <dbReference type="EMBL" id="KAF6041369.1"/>
    </source>
</evidence>
<evidence type="ECO:0000313" key="10">
    <source>
        <dbReference type="Proteomes" id="UP000593567"/>
    </source>
</evidence>
<comment type="caution">
    <text evidence="9">The sequence shown here is derived from an EMBL/GenBank/DDBJ whole genome shotgun (WGS) entry which is preliminary data.</text>
</comment>
<evidence type="ECO:0000256" key="5">
    <source>
        <dbReference type="ARBA" id="ARBA00022490"/>
    </source>
</evidence>
<keyword evidence="7" id="KW-0539">Nucleus</keyword>
<evidence type="ECO:0000256" key="4">
    <source>
        <dbReference type="ARBA" id="ARBA00014875"/>
    </source>
</evidence>
<dbReference type="SUPFAM" id="SSF46785">
    <property type="entry name" value="Winged helix' DNA-binding domain"/>
    <property type="match status" value="1"/>
</dbReference>
<dbReference type="PROSITE" id="PS50250">
    <property type="entry name" value="PCI"/>
    <property type="match status" value="1"/>
</dbReference>
<comment type="similarity">
    <text evidence="3">Belongs to the CSN8 family.</text>
</comment>
<reference evidence="9" key="1">
    <citation type="submission" date="2020-06" db="EMBL/GenBank/DDBJ databases">
        <title>Draft genome of Bugula neritina, a colonial animal packing powerful symbionts and potential medicines.</title>
        <authorList>
            <person name="Rayko M."/>
        </authorList>
    </citation>
    <scope>NUCLEOTIDE SEQUENCE [LARGE SCALE GENOMIC DNA]</scope>
    <source>
        <strain evidence="9">Kwan_BN1</strain>
    </source>
</reference>
<dbReference type="InterPro" id="IPR033205">
    <property type="entry name" value="COP9_CSN8"/>
</dbReference>
<dbReference type="InterPro" id="IPR033464">
    <property type="entry name" value="CSN8_PSD8_EIF3K"/>
</dbReference>
<sequence length="177" mass="20333">MKEEFQEYEYEVIERNFTAEVALKLFALKLYFMELEDAKLLWKRLPTSHREAFPELKQLLLVCQAMIGQDFVTIHKILQDTVWSAHIEPIVSLLQEKVREKTLSLVSYAYTHISVQELAAMLSVSTAKLQEIVSSASWTIENGMVMPKATPQDSNLPARKEIVDLASLTRLVSYLEN</sequence>
<keyword evidence="6" id="KW-0736">Signalosome</keyword>
<keyword evidence="10" id="KW-1185">Reference proteome</keyword>
<evidence type="ECO:0000256" key="7">
    <source>
        <dbReference type="ARBA" id="ARBA00023242"/>
    </source>
</evidence>
<dbReference type="GO" id="GO:0008180">
    <property type="term" value="C:COP9 signalosome"/>
    <property type="evidence" value="ECO:0007669"/>
    <property type="project" value="UniProtKB-KW"/>
</dbReference>
<evidence type="ECO:0000256" key="6">
    <source>
        <dbReference type="ARBA" id="ARBA00022790"/>
    </source>
</evidence>
<dbReference type="OrthoDB" id="5351233at2759"/>
<dbReference type="Gene3D" id="1.25.40.990">
    <property type="match status" value="1"/>
</dbReference>
<protein>
    <recommendedName>
        <fullName evidence="4">COP9 signalosome complex subunit 8</fullName>
    </recommendedName>
</protein>
<gene>
    <name evidence="9" type="ORF">EB796_000323</name>
</gene>
<evidence type="ECO:0000256" key="2">
    <source>
        <dbReference type="ARBA" id="ARBA00004496"/>
    </source>
</evidence>
<comment type="subcellular location">
    <subcellularLocation>
        <location evidence="2">Cytoplasm</location>
    </subcellularLocation>
    <subcellularLocation>
        <location evidence="1">Nucleus</location>
    </subcellularLocation>
</comment>
<dbReference type="GO" id="GO:0000338">
    <property type="term" value="P:protein deneddylation"/>
    <property type="evidence" value="ECO:0007669"/>
    <property type="project" value="InterPro"/>
</dbReference>
<dbReference type="PANTHER" id="PTHR13339">
    <property type="entry name" value="COP9 SIGNALOSOME COMPLEX SUBUNIT 8"/>
    <property type="match status" value="1"/>
</dbReference>
<evidence type="ECO:0000259" key="8">
    <source>
        <dbReference type="PROSITE" id="PS50250"/>
    </source>
</evidence>
<proteinExistence type="inferred from homology"/>
<keyword evidence="5" id="KW-0963">Cytoplasm</keyword>
<dbReference type="InterPro" id="IPR036390">
    <property type="entry name" value="WH_DNA-bd_sf"/>
</dbReference>
<dbReference type="Proteomes" id="UP000593567">
    <property type="component" value="Unassembled WGS sequence"/>
</dbReference>
<organism evidence="9 10">
    <name type="scientific">Bugula neritina</name>
    <name type="common">Brown bryozoan</name>
    <name type="synonym">Sertularia neritina</name>
    <dbReference type="NCBI Taxonomy" id="10212"/>
    <lineage>
        <taxon>Eukaryota</taxon>
        <taxon>Metazoa</taxon>
        <taxon>Spiralia</taxon>
        <taxon>Lophotrochozoa</taxon>
        <taxon>Bryozoa</taxon>
        <taxon>Gymnolaemata</taxon>
        <taxon>Cheilostomatida</taxon>
        <taxon>Flustrina</taxon>
        <taxon>Buguloidea</taxon>
        <taxon>Bugulidae</taxon>
        <taxon>Bugula</taxon>
    </lineage>
</organism>
<dbReference type="EMBL" id="VXIV02000055">
    <property type="protein sequence ID" value="KAF6041369.1"/>
    <property type="molecule type" value="Genomic_DNA"/>
</dbReference>
<dbReference type="Pfam" id="PF10075">
    <property type="entry name" value="CSN8_PSD8_EIF3K"/>
    <property type="match status" value="1"/>
</dbReference>
<dbReference type="PANTHER" id="PTHR13339:SF0">
    <property type="entry name" value="COP9 SIGNALOSOME COMPLEX SUBUNIT 8"/>
    <property type="match status" value="1"/>
</dbReference>